<dbReference type="OrthoDB" id="6262at2157"/>
<evidence type="ECO:0000313" key="5">
    <source>
        <dbReference type="Proteomes" id="UP000195137"/>
    </source>
</evidence>
<gene>
    <name evidence="4" type="ORF">AMET1_0907</name>
</gene>
<evidence type="ECO:0000256" key="1">
    <source>
        <dbReference type="ARBA" id="ARBA00023125"/>
    </source>
</evidence>
<dbReference type="CDD" id="cd04491">
    <property type="entry name" value="SoSSB_OBF"/>
    <property type="match status" value="3"/>
</dbReference>
<dbReference type="RefSeq" id="WP_086637278.1">
    <property type="nucleotide sequence ID" value="NZ_MRZU01000003.1"/>
</dbReference>
<dbReference type="PANTHER" id="PTHR13356:SF0">
    <property type="entry name" value="SOSS COMPLEX SUBUNIT B HOMOLOG"/>
    <property type="match status" value="1"/>
</dbReference>
<dbReference type="AlphaFoldDB" id="A0A1Y3GG19"/>
<dbReference type="InterPro" id="IPR004365">
    <property type="entry name" value="NA-bd_OB_tRNA"/>
</dbReference>
<organism evidence="4 5">
    <name type="scientific">Methanonatronarchaeum thermophilum</name>
    <dbReference type="NCBI Taxonomy" id="1927129"/>
    <lineage>
        <taxon>Archaea</taxon>
        <taxon>Methanobacteriati</taxon>
        <taxon>Methanobacteriota</taxon>
        <taxon>Methanonatronarchaeia</taxon>
        <taxon>Methanonatronarchaeales</taxon>
        <taxon>Methanonatronarchaeaceae</taxon>
        <taxon>Methanonatronarchaeum</taxon>
    </lineage>
</organism>
<evidence type="ECO:0000259" key="3">
    <source>
        <dbReference type="Pfam" id="PF01336"/>
    </source>
</evidence>
<sequence length="484" mass="53615">MSMGIDEVFDRIQESEVDLSKEEFVDRVEEKVGELGGLCDRDTAAKLVAKDIGVESGDGPVEISEIDGEGETVSFKGKVVDVHGVRTFERDDGSVGRVANLELGDESGEIRLVLWDGMADLVKTSEIEVGDVLNVRNAKTKDGYSGIEVNVGGGSRIEKIDSSEVSYERETTKISGITDELSNVHVAGEILDVTPTKEFTKKDGDIGKVKSIKIGDETGKIKVSLWDENAEKQLEVGDRVLIQHGYTKERYGELEINVGYRGKINKTDRDVNYQAETTPINQIEPGKQYDVIGNITGIQETKTFQKKDGTEGKVTNIYIDDGTEEIRAALWNEHTQKIQQLEIGDIIRIEDTKAKEGYQNQTELNVGWNSTINKIESEIKEIRGDISQVRGGTKIDTKGTVISKNIIDDGTGCIKIPNQELPEIGTTVRIKGTAERQGSTHTVKPQKIEKTHQDPEDIERILEEANTITNKTQNNQKKPKNKQK</sequence>
<proteinExistence type="predicted"/>
<comment type="caution">
    <text evidence="4">The sequence shown here is derived from an EMBL/GenBank/DDBJ whole genome shotgun (WGS) entry which is preliminary data.</text>
</comment>
<feature type="domain" description="OB" evidence="3">
    <location>
        <begin position="184"/>
        <end position="258"/>
    </location>
</feature>
<feature type="compositionally biased region" description="Low complexity" evidence="2">
    <location>
        <begin position="466"/>
        <end position="476"/>
    </location>
</feature>
<keyword evidence="1 4" id="KW-0238">DNA-binding</keyword>
<keyword evidence="5" id="KW-1185">Reference proteome</keyword>
<dbReference type="EMBL" id="MRZU01000003">
    <property type="protein sequence ID" value="OUJ19253.1"/>
    <property type="molecule type" value="Genomic_DNA"/>
</dbReference>
<dbReference type="InterPro" id="IPR051231">
    <property type="entry name" value="SOSS-B"/>
</dbReference>
<dbReference type="GO" id="GO:0003677">
    <property type="term" value="F:DNA binding"/>
    <property type="evidence" value="ECO:0007669"/>
    <property type="project" value="UniProtKB-KW"/>
</dbReference>
<accession>A0A1Y3GG19</accession>
<protein>
    <submittedName>
        <fullName evidence="4">Single-stranded DNA-binding replication protein A (RPA), large subunit</fullName>
    </submittedName>
</protein>
<dbReference type="Gene3D" id="2.40.50.140">
    <property type="entry name" value="Nucleic acid-binding proteins"/>
    <property type="match status" value="3"/>
</dbReference>
<feature type="region of interest" description="Disordered" evidence="2">
    <location>
        <begin position="465"/>
        <end position="484"/>
    </location>
</feature>
<dbReference type="SUPFAM" id="SSF50249">
    <property type="entry name" value="Nucleic acid-binding proteins"/>
    <property type="match status" value="3"/>
</dbReference>
<dbReference type="PANTHER" id="PTHR13356">
    <property type="entry name" value="OB FOLD NUCLEIC ACID BINDING PROTEIN-RELATED"/>
    <property type="match status" value="1"/>
</dbReference>
<evidence type="ECO:0000313" key="4">
    <source>
        <dbReference type="EMBL" id="OUJ19253.1"/>
    </source>
</evidence>
<reference evidence="4 5" key="1">
    <citation type="submission" date="2016-12" db="EMBL/GenBank/DDBJ databases">
        <title>Discovery of methanogenic haloarchaea.</title>
        <authorList>
            <person name="Sorokin D.Y."/>
            <person name="Makarova K.S."/>
            <person name="Abbas B."/>
            <person name="Ferrer M."/>
            <person name="Golyshin P.N."/>
        </authorList>
    </citation>
    <scope>NUCLEOTIDE SEQUENCE [LARGE SCALE GENOMIC DNA]</scope>
    <source>
        <strain evidence="4">AMET1</strain>
    </source>
</reference>
<evidence type="ECO:0000256" key="2">
    <source>
        <dbReference type="SAM" id="MobiDB-lite"/>
    </source>
</evidence>
<feature type="compositionally biased region" description="Basic and acidic residues" evidence="2">
    <location>
        <begin position="446"/>
        <end position="456"/>
    </location>
</feature>
<dbReference type="Pfam" id="PF01336">
    <property type="entry name" value="tRNA_anti-codon"/>
    <property type="match status" value="1"/>
</dbReference>
<dbReference type="Proteomes" id="UP000195137">
    <property type="component" value="Unassembled WGS sequence"/>
</dbReference>
<feature type="region of interest" description="Disordered" evidence="2">
    <location>
        <begin position="432"/>
        <end position="456"/>
    </location>
</feature>
<dbReference type="InterPro" id="IPR012340">
    <property type="entry name" value="NA-bd_OB-fold"/>
</dbReference>
<name>A0A1Y3GG19_9EURY</name>
<dbReference type="GO" id="GO:0010212">
    <property type="term" value="P:response to ionizing radiation"/>
    <property type="evidence" value="ECO:0007669"/>
    <property type="project" value="TreeGrafter"/>
</dbReference>
<dbReference type="GO" id="GO:0000724">
    <property type="term" value="P:double-strand break repair via homologous recombination"/>
    <property type="evidence" value="ECO:0007669"/>
    <property type="project" value="TreeGrafter"/>
</dbReference>